<dbReference type="Proteomes" id="UP001162001">
    <property type="component" value="Segment"/>
</dbReference>
<keyword evidence="1" id="KW-0812">Transmembrane</keyword>
<feature type="transmembrane region" description="Helical" evidence="1">
    <location>
        <begin position="15"/>
        <end position="35"/>
    </location>
</feature>
<protein>
    <submittedName>
        <fullName evidence="2">Uncharacterized protein</fullName>
    </submittedName>
</protein>
<evidence type="ECO:0000313" key="2">
    <source>
        <dbReference type="EMBL" id="QKF94737.1"/>
    </source>
</evidence>
<keyword evidence="1" id="KW-0472">Membrane</keyword>
<gene>
    <name evidence="2" type="ORF">Fadolivirus_1_1279</name>
</gene>
<evidence type="ECO:0000313" key="3">
    <source>
        <dbReference type="Proteomes" id="UP001162001"/>
    </source>
</evidence>
<proteinExistence type="predicted"/>
<dbReference type="EMBL" id="MT418680">
    <property type="protein sequence ID" value="QKF94737.1"/>
    <property type="molecule type" value="Genomic_DNA"/>
</dbReference>
<name>A0A7D3V975_9VIRU</name>
<reference evidence="2 3" key="1">
    <citation type="submission" date="2020-04" db="EMBL/GenBank/DDBJ databases">
        <title>Advantages and limits of metagenomic assembly and binning of a giant virus.</title>
        <authorList>
            <person name="Schulz F."/>
            <person name="Andreani J."/>
            <person name="Francis R."/>
            <person name="Boudjemaa H."/>
            <person name="Bou Khalil J.Y."/>
            <person name="Lee J."/>
            <person name="La Scola B."/>
            <person name="Woyke T."/>
        </authorList>
    </citation>
    <scope>NUCLEOTIDE SEQUENCE [LARGE SCALE GENOMIC DNA]</scope>
    <source>
        <strain evidence="2 3">FV1/VV64</strain>
    </source>
</reference>
<sequence length="117" mass="12634">MDMISSTMSVVGRTIQGTLIAGAVVLVGAAAVSIMTKPSDNSFDKHIEETIKDQIHDQNDNFIERGAKNLAAKAVNVTVVKDVKDLGVVKVGHIKEDGKDQYFVGTLNTWIPIPDKI</sequence>
<keyword evidence="1" id="KW-1133">Transmembrane helix</keyword>
<accession>A0A7D3V975</accession>
<evidence type="ECO:0000256" key="1">
    <source>
        <dbReference type="SAM" id="Phobius"/>
    </source>
</evidence>
<keyword evidence="3" id="KW-1185">Reference proteome</keyword>
<organism evidence="2 3">
    <name type="scientific">Fadolivirus FV1/VV64</name>
    <dbReference type="NCBI Taxonomy" id="3070911"/>
    <lineage>
        <taxon>Viruses</taxon>
        <taxon>Varidnaviria</taxon>
        <taxon>Bamfordvirae</taxon>
        <taxon>Nucleocytoviricota</taxon>
        <taxon>Megaviricetes</taxon>
        <taxon>Imitervirales</taxon>
        <taxon>Mimiviridae</taxon>
        <taxon>Klosneuvirinae</taxon>
        <taxon>Fadolivirus</taxon>
        <taxon>Fadolivirus algeromassiliense</taxon>
    </lineage>
</organism>